<evidence type="ECO:0000313" key="5">
    <source>
        <dbReference type="Proteomes" id="UP000278149"/>
    </source>
</evidence>
<organism evidence="4 5">
    <name type="scientific">Candidatus Korarchaeum cryptofilum</name>
    <dbReference type="NCBI Taxonomy" id="498846"/>
    <lineage>
        <taxon>Archaea</taxon>
        <taxon>Thermoproteota</taxon>
        <taxon>Candidatus Korarchaeia</taxon>
        <taxon>Candidatus Korarchaeales</taxon>
        <taxon>Candidatus Korarchaeaceae</taxon>
        <taxon>Candidatus Korarchaeum</taxon>
    </lineage>
</organism>
<protein>
    <recommendedName>
        <fullName evidence="3">Orn/Lys/Arg decarboxylase C-terminal domain-containing protein</fullName>
    </recommendedName>
</protein>
<sequence>MLIIDIATSPIDSPKIEPYLVRRMPKKLVSRRVPLDLAQGLVSAENIVSYPPGVPILIKGFLIRKEDIDYIREVKRAGGIIIARDMSLREVEVLRPP</sequence>
<dbReference type="InterPro" id="IPR036633">
    <property type="entry name" value="Prn/Lys/Arg_de-COase_C_sf"/>
</dbReference>
<feature type="domain" description="Orn/Lys/Arg decarboxylase C-terminal" evidence="3">
    <location>
        <begin position="30"/>
        <end position="76"/>
    </location>
</feature>
<dbReference type="SUPFAM" id="SSF55904">
    <property type="entry name" value="Ornithine decarboxylase C-terminal domain"/>
    <property type="match status" value="1"/>
</dbReference>
<evidence type="ECO:0000259" key="3">
    <source>
        <dbReference type="Pfam" id="PF03711"/>
    </source>
</evidence>
<dbReference type="InterPro" id="IPR052357">
    <property type="entry name" value="Orn_Lys_Arg_decarboxylase-I"/>
</dbReference>
<dbReference type="PANTHER" id="PTHR43277:SF4">
    <property type="entry name" value="ARGININE DECARBOXYLASE"/>
    <property type="match status" value="1"/>
</dbReference>
<gene>
    <name evidence="4" type="ORF">D9Q81_02270</name>
</gene>
<dbReference type="EMBL" id="RCOR01000017">
    <property type="protein sequence ID" value="RSN69818.1"/>
    <property type="molecule type" value="Genomic_DNA"/>
</dbReference>
<accession>A0A3R9PRP9</accession>
<comment type="caution">
    <text evidence="4">The sequence shown here is derived from an EMBL/GenBank/DDBJ whole genome shotgun (WGS) entry which is preliminary data.</text>
</comment>
<dbReference type="GO" id="GO:0003824">
    <property type="term" value="F:catalytic activity"/>
    <property type="evidence" value="ECO:0007669"/>
    <property type="project" value="InterPro"/>
</dbReference>
<evidence type="ECO:0000256" key="1">
    <source>
        <dbReference type="ARBA" id="ARBA00001933"/>
    </source>
</evidence>
<dbReference type="Proteomes" id="UP000278149">
    <property type="component" value="Unassembled WGS sequence"/>
</dbReference>
<evidence type="ECO:0000256" key="2">
    <source>
        <dbReference type="ARBA" id="ARBA00022898"/>
    </source>
</evidence>
<name>A0A3R9PRP9_9CREN</name>
<evidence type="ECO:0000313" key="4">
    <source>
        <dbReference type="EMBL" id="RSN69818.1"/>
    </source>
</evidence>
<dbReference type="Pfam" id="PF03711">
    <property type="entry name" value="OKR_DC_1_C"/>
    <property type="match status" value="1"/>
</dbReference>
<dbReference type="AlphaFoldDB" id="A0A3R9PRP9"/>
<comment type="cofactor">
    <cofactor evidence="1">
        <name>pyridoxal 5'-phosphate</name>
        <dbReference type="ChEBI" id="CHEBI:597326"/>
    </cofactor>
</comment>
<dbReference type="Gene3D" id="3.90.105.10">
    <property type="entry name" value="Molybdopterin biosynthesis moea protein, domain 2"/>
    <property type="match status" value="1"/>
</dbReference>
<dbReference type="InterPro" id="IPR008286">
    <property type="entry name" value="Prn/Lys/Arg_de-COase_C"/>
</dbReference>
<keyword evidence="2" id="KW-0663">Pyridoxal phosphate</keyword>
<dbReference type="PANTHER" id="PTHR43277">
    <property type="entry name" value="ARGININE DECARBOXYLASE"/>
    <property type="match status" value="1"/>
</dbReference>
<reference evidence="4 5" key="1">
    <citation type="submission" date="2018-10" db="EMBL/GenBank/DDBJ databases">
        <title>Co-occurring genomic capacity for anaerobic methane metabolism and dissimilatory sulfite reduction discovered in the Korarchaeota.</title>
        <authorList>
            <person name="Mckay L.J."/>
            <person name="Dlakic M."/>
            <person name="Fields M.W."/>
            <person name="Delmont T.O."/>
            <person name="Eren A.M."/>
            <person name="Jay Z.J."/>
            <person name="Klingelsmith K.B."/>
            <person name="Rusch D.B."/>
            <person name="Inskeep W.P."/>
        </authorList>
    </citation>
    <scope>NUCLEOTIDE SEQUENCE [LARGE SCALE GENOMIC DNA]</scope>
    <source>
        <strain evidence="4 5">WS</strain>
    </source>
</reference>
<proteinExistence type="predicted"/>